<organism evidence="6 7">
    <name type="scientific">Paragemmobacter ruber</name>
    <dbReference type="NCBI Taxonomy" id="1985673"/>
    <lineage>
        <taxon>Bacteria</taxon>
        <taxon>Pseudomonadati</taxon>
        <taxon>Pseudomonadota</taxon>
        <taxon>Alphaproteobacteria</taxon>
        <taxon>Rhodobacterales</taxon>
        <taxon>Paracoccaceae</taxon>
        <taxon>Paragemmobacter</taxon>
    </lineage>
</organism>
<gene>
    <name evidence="6" type="ORF">GU920_08870</name>
</gene>
<dbReference type="Pfam" id="PF00440">
    <property type="entry name" value="TetR_N"/>
    <property type="match status" value="1"/>
</dbReference>
<evidence type="ECO:0000313" key="6">
    <source>
        <dbReference type="EMBL" id="NBE07647.1"/>
    </source>
</evidence>
<dbReference type="Proteomes" id="UP001517376">
    <property type="component" value="Unassembled WGS sequence"/>
</dbReference>
<dbReference type="InterPro" id="IPR009057">
    <property type="entry name" value="Homeodomain-like_sf"/>
</dbReference>
<feature type="DNA-binding region" description="H-T-H motif" evidence="4">
    <location>
        <begin position="43"/>
        <end position="62"/>
    </location>
</feature>
<dbReference type="InterPro" id="IPR036271">
    <property type="entry name" value="Tet_transcr_reg_TetR-rel_C_sf"/>
</dbReference>
<comment type="caution">
    <text evidence="6">The sequence shown here is derived from an EMBL/GenBank/DDBJ whole genome shotgun (WGS) entry which is preliminary data.</text>
</comment>
<dbReference type="SUPFAM" id="SSF48498">
    <property type="entry name" value="Tetracyclin repressor-like, C-terminal domain"/>
    <property type="match status" value="1"/>
</dbReference>
<reference evidence="7" key="1">
    <citation type="submission" date="2020-01" db="EMBL/GenBank/DDBJ databases">
        <title>Sphingomonas sp. strain CSW-10.</title>
        <authorList>
            <person name="Chen W.-M."/>
        </authorList>
    </citation>
    <scope>NUCLEOTIDE SEQUENCE [LARGE SCALE GENOMIC DNA]</scope>
    <source>
        <strain evidence="7">CCP-1</strain>
    </source>
</reference>
<accession>A0ABW9Y5H8</accession>
<dbReference type="Gene3D" id="1.10.10.60">
    <property type="entry name" value="Homeodomain-like"/>
    <property type="match status" value="1"/>
</dbReference>
<evidence type="ECO:0000259" key="5">
    <source>
        <dbReference type="PROSITE" id="PS50977"/>
    </source>
</evidence>
<dbReference type="RefSeq" id="WP_161766680.1">
    <property type="nucleotide sequence ID" value="NZ_JAAATW010000002.1"/>
</dbReference>
<proteinExistence type="predicted"/>
<evidence type="ECO:0000256" key="2">
    <source>
        <dbReference type="ARBA" id="ARBA00023125"/>
    </source>
</evidence>
<feature type="domain" description="HTH tetR-type" evidence="5">
    <location>
        <begin position="20"/>
        <end position="80"/>
    </location>
</feature>
<dbReference type="InterPro" id="IPR050109">
    <property type="entry name" value="HTH-type_TetR-like_transc_reg"/>
</dbReference>
<evidence type="ECO:0000256" key="3">
    <source>
        <dbReference type="ARBA" id="ARBA00023163"/>
    </source>
</evidence>
<dbReference type="PRINTS" id="PR00455">
    <property type="entry name" value="HTHTETR"/>
</dbReference>
<sequence>MTRSYTLSEPARARRDAQRQSTRQALLAAARSIAAERGVEAISVVEVARRAGVSHSLINAYFDGKAGLIAALVKEGYSVLLARTEEIAARPGDAVERLRRVLEDWARFDLADPRLLKVLQAHGWTWSSAAEAENRADRGAFLAPVARLIEEGQATGTIRPHLAQSDALAGLWAIYTVGMREAVFSEPTPSPEEAVAMLWGPLTALLLPV</sequence>
<keyword evidence="1" id="KW-0805">Transcription regulation</keyword>
<evidence type="ECO:0000256" key="1">
    <source>
        <dbReference type="ARBA" id="ARBA00023015"/>
    </source>
</evidence>
<protein>
    <submittedName>
        <fullName evidence="6">TetR family transcriptional regulator</fullName>
    </submittedName>
</protein>
<keyword evidence="7" id="KW-1185">Reference proteome</keyword>
<dbReference type="PANTHER" id="PTHR30055:SF234">
    <property type="entry name" value="HTH-TYPE TRANSCRIPTIONAL REGULATOR BETI"/>
    <property type="match status" value="1"/>
</dbReference>
<dbReference type="EMBL" id="JAAATW010000002">
    <property type="protein sequence ID" value="NBE07647.1"/>
    <property type="molecule type" value="Genomic_DNA"/>
</dbReference>
<dbReference type="Gene3D" id="1.10.357.10">
    <property type="entry name" value="Tetracycline Repressor, domain 2"/>
    <property type="match status" value="1"/>
</dbReference>
<dbReference type="InterPro" id="IPR001647">
    <property type="entry name" value="HTH_TetR"/>
</dbReference>
<name>A0ABW9Y5H8_9RHOB</name>
<dbReference type="PROSITE" id="PS50977">
    <property type="entry name" value="HTH_TETR_2"/>
    <property type="match status" value="1"/>
</dbReference>
<evidence type="ECO:0000256" key="4">
    <source>
        <dbReference type="PROSITE-ProRule" id="PRU00335"/>
    </source>
</evidence>
<keyword evidence="2 4" id="KW-0238">DNA-binding</keyword>
<dbReference type="PANTHER" id="PTHR30055">
    <property type="entry name" value="HTH-TYPE TRANSCRIPTIONAL REGULATOR RUTR"/>
    <property type="match status" value="1"/>
</dbReference>
<dbReference type="SUPFAM" id="SSF46689">
    <property type="entry name" value="Homeodomain-like"/>
    <property type="match status" value="1"/>
</dbReference>
<keyword evidence="3" id="KW-0804">Transcription</keyword>
<evidence type="ECO:0000313" key="7">
    <source>
        <dbReference type="Proteomes" id="UP001517376"/>
    </source>
</evidence>